<keyword evidence="7" id="KW-1185">Reference proteome</keyword>
<evidence type="ECO:0000313" key="6">
    <source>
        <dbReference type="EMBL" id="MCU7693056.1"/>
    </source>
</evidence>
<dbReference type="GO" id="GO:0016987">
    <property type="term" value="F:sigma factor activity"/>
    <property type="evidence" value="ECO:0007669"/>
    <property type="project" value="UniProtKB-KW"/>
</dbReference>
<dbReference type="Gene3D" id="1.10.1740.10">
    <property type="match status" value="1"/>
</dbReference>
<feature type="domain" description="RNA polymerase sigma factor 70 region 4 type 2" evidence="5">
    <location>
        <begin position="113"/>
        <end position="160"/>
    </location>
</feature>
<dbReference type="InterPro" id="IPR013249">
    <property type="entry name" value="RNA_pol_sigma70_r4_t2"/>
</dbReference>
<dbReference type="EMBL" id="JAOTPL010000001">
    <property type="protein sequence ID" value="MCU7693056.1"/>
    <property type="molecule type" value="Genomic_DNA"/>
</dbReference>
<dbReference type="SUPFAM" id="SSF88946">
    <property type="entry name" value="Sigma2 domain of RNA polymerase sigma factors"/>
    <property type="match status" value="1"/>
</dbReference>
<dbReference type="CDD" id="cd06171">
    <property type="entry name" value="Sigma70_r4"/>
    <property type="match status" value="1"/>
</dbReference>
<keyword evidence="4" id="KW-0804">Transcription</keyword>
<dbReference type="AlphaFoldDB" id="A0AAE3LLT9"/>
<dbReference type="InterPro" id="IPR039425">
    <property type="entry name" value="RNA_pol_sigma-70-like"/>
</dbReference>
<reference evidence="6" key="1">
    <citation type="submission" date="2022-10" db="EMBL/GenBank/DDBJ databases">
        <authorList>
            <person name="Kim H.S."/>
            <person name="Kim J.-S."/>
            <person name="Suh M.K."/>
            <person name="Eom M.K."/>
            <person name="Lee J.-S."/>
        </authorList>
    </citation>
    <scope>NUCLEOTIDE SEQUENCE</scope>
    <source>
        <strain evidence="6">LIP-5</strain>
    </source>
</reference>
<dbReference type="InterPro" id="IPR000792">
    <property type="entry name" value="Tscrpt_reg_LuxR_C"/>
</dbReference>
<dbReference type="GO" id="GO:0003677">
    <property type="term" value="F:DNA binding"/>
    <property type="evidence" value="ECO:0007669"/>
    <property type="project" value="InterPro"/>
</dbReference>
<dbReference type="SUPFAM" id="SSF88659">
    <property type="entry name" value="Sigma3 and sigma4 domains of RNA polymerase sigma factors"/>
    <property type="match status" value="1"/>
</dbReference>
<dbReference type="InterPro" id="IPR013324">
    <property type="entry name" value="RNA_pol_sigma_r3/r4-like"/>
</dbReference>
<dbReference type="PANTHER" id="PTHR43133">
    <property type="entry name" value="RNA POLYMERASE ECF-TYPE SIGMA FACTO"/>
    <property type="match status" value="1"/>
</dbReference>
<dbReference type="PANTHER" id="PTHR43133:SF46">
    <property type="entry name" value="RNA POLYMERASE SIGMA-70 FACTOR ECF SUBFAMILY"/>
    <property type="match status" value="1"/>
</dbReference>
<keyword evidence="3" id="KW-0731">Sigma factor</keyword>
<name>A0AAE3LLT9_9BACT</name>
<organism evidence="6 7">
    <name type="scientific">Haoranjiania flava</name>
    <dbReference type="NCBI Taxonomy" id="1856322"/>
    <lineage>
        <taxon>Bacteria</taxon>
        <taxon>Pseudomonadati</taxon>
        <taxon>Bacteroidota</taxon>
        <taxon>Chitinophagia</taxon>
        <taxon>Chitinophagales</taxon>
        <taxon>Chitinophagaceae</taxon>
        <taxon>Haoranjiania</taxon>
    </lineage>
</organism>
<comment type="caution">
    <text evidence="6">The sequence shown here is derived from an EMBL/GenBank/DDBJ whole genome shotgun (WGS) entry which is preliminary data.</text>
</comment>
<evidence type="ECO:0000256" key="1">
    <source>
        <dbReference type="ARBA" id="ARBA00010641"/>
    </source>
</evidence>
<proteinExistence type="inferred from homology"/>
<dbReference type="Pfam" id="PF08281">
    <property type="entry name" value="Sigma70_r4_2"/>
    <property type="match status" value="1"/>
</dbReference>
<dbReference type="NCBIfam" id="TIGR02937">
    <property type="entry name" value="sigma70-ECF"/>
    <property type="match status" value="1"/>
</dbReference>
<accession>A0AAE3LLT9</accession>
<keyword evidence="2" id="KW-0805">Transcription regulation</keyword>
<evidence type="ECO:0000256" key="3">
    <source>
        <dbReference type="ARBA" id="ARBA00023082"/>
    </source>
</evidence>
<protein>
    <submittedName>
        <fullName evidence="6">Sigma-70 family RNA polymerase sigma factor</fullName>
    </submittedName>
</protein>
<evidence type="ECO:0000256" key="2">
    <source>
        <dbReference type="ARBA" id="ARBA00023015"/>
    </source>
</evidence>
<comment type="similarity">
    <text evidence="1">Belongs to the sigma-70 factor family. ECF subfamily.</text>
</comment>
<dbReference type="InterPro" id="IPR014284">
    <property type="entry name" value="RNA_pol_sigma-70_dom"/>
</dbReference>
<evidence type="ECO:0000313" key="7">
    <source>
        <dbReference type="Proteomes" id="UP001209317"/>
    </source>
</evidence>
<evidence type="ECO:0000256" key="4">
    <source>
        <dbReference type="ARBA" id="ARBA00023163"/>
    </source>
</evidence>
<evidence type="ECO:0000259" key="5">
    <source>
        <dbReference type="Pfam" id="PF08281"/>
    </source>
</evidence>
<dbReference type="GO" id="GO:0006352">
    <property type="term" value="P:DNA-templated transcription initiation"/>
    <property type="evidence" value="ECO:0007669"/>
    <property type="project" value="InterPro"/>
</dbReference>
<dbReference type="PRINTS" id="PR00038">
    <property type="entry name" value="HTHLUXR"/>
</dbReference>
<sequence length="177" mass="21022">MTNMQGQGFDEVFFKEVFDTYFDKIFSAFRRKVTDTNVAQDLTQLTFLKFWEYRSTYTFELSTEIQLFRKAKLVFIDWLRKEAHQRKIMDEMKQISEKMHSTKFELTDTLKIAIEQLPAMRKKVFSLAYIDGYSHKEIADQLNISTKTVDAHVLKALNQLRKLLAFYVIITYISQLS</sequence>
<dbReference type="Proteomes" id="UP001209317">
    <property type="component" value="Unassembled WGS sequence"/>
</dbReference>
<dbReference type="Gene3D" id="1.10.10.10">
    <property type="entry name" value="Winged helix-like DNA-binding domain superfamily/Winged helix DNA-binding domain"/>
    <property type="match status" value="1"/>
</dbReference>
<dbReference type="InterPro" id="IPR013325">
    <property type="entry name" value="RNA_pol_sigma_r2"/>
</dbReference>
<dbReference type="InterPro" id="IPR036388">
    <property type="entry name" value="WH-like_DNA-bd_sf"/>
</dbReference>
<gene>
    <name evidence="6" type="ORF">OD355_00845</name>
</gene>
<dbReference type="RefSeq" id="WP_263036544.1">
    <property type="nucleotide sequence ID" value="NZ_JAOTPL010000001.1"/>
</dbReference>